<name>A0A0P5YL78_9CRUS</name>
<reference evidence="1 2" key="1">
    <citation type="submission" date="2016-03" db="EMBL/GenBank/DDBJ databases">
        <title>EvidentialGene: Evidence-directed Construction of Genes on Genomes.</title>
        <authorList>
            <person name="Gilbert D.G."/>
            <person name="Choi J.-H."/>
            <person name="Mockaitis K."/>
            <person name="Colbourne J."/>
            <person name="Pfrender M."/>
        </authorList>
    </citation>
    <scope>NUCLEOTIDE SEQUENCE [LARGE SCALE GENOMIC DNA]</scope>
    <source>
        <strain evidence="1 2">Xinb3</strain>
        <tissue evidence="1">Complete organism</tissue>
    </source>
</reference>
<evidence type="ECO:0000313" key="1">
    <source>
        <dbReference type="EMBL" id="KZS11617.1"/>
    </source>
</evidence>
<comment type="caution">
    <text evidence="1">The sequence shown here is derived from an EMBL/GenBank/DDBJ whole genome shotgun (WGS) entry which is preliminary data.</text>
</comment>
<dbReference type="EMBL" id="LRGB01001574">
    <property type="protein sequence ID" value="KZS11617.1"/>
    <property type="molecule type" value="Genomic_DNA"/>
</dbReference>
<protein>
    <submittedName>
        <fullName evidence="1">Uncharacterized protein</fullName>
    </submittedName>
</protein>
<sequence>MPTTRIRLFHTPLLLMWFFRTVVLKFVDIIGRRRGYHQCHYDQMPTRRFPCKMNVTNPRRSGEQGATDCQPSVPQNKRLIIILNQNRHQVKRDFKITVGSACGNFEERYLNVTLSR</sequence>
<dbReference type="Proteomes" id="UP000076858">
    <property type="component" value="Unassembled WGS sequence"/>
</dbReference>
<accession>A0A0P5YL78</accession>
<keyword evidence="2" id="KW-1185">Reference proteome</keyword>
<evidence type="ECO:0000313" key="2">
    <source>
        <dbReference type="Proteomes" id="UP000076858"/>
    </source>
</evidence>
<organism evidence="1 2">
    <name type="scientific">Daphnia magna</name>
    <dbReference type="NCBI Taxonomy" id="35525"/>
    <lineage>
        <taxon>Eukaryota</taxon>
        <taxon>Metazoa</taxon>
        <taxon>Ecdysozoa</taxon>
        <taxon>Arthropoda</taxon>
        <taxon>Crustacea</taxon>
        <taxon>Branchiopoda</taxon>
        <taxon>Diplostraca</taxon>
        <taxon>Cladocera</taxon>
        <taxon>Anomopoda</taxon>
        <taxon>Daphniidae</taxon>
        <taxon>Daphnia</taxon>
    </lineage>
</organism>
<dbReference type="AlphaFoldDB" id="A0A0P5YL78"/>
<gene>
    <name evidence="1" type="ORF">APZ42_023557</name>
</gene>
<proteinExistence type="predicted"/>